<name>A0ABP8Q519_9GAMM</name>
<dbReference type="PANTHER" id="PTHR31350">
    <property type="entry name" value="SI:DKEY-261L7.2"/>
    <property type="match status" value="1"/>
</dbReference>
<evidence type="ECO:0000313" key="3">
    <source>
        <dbReference type="EMBL" id="GAA4497160.1"/>
    </source>
</evidence>
<dbReference type="Gene3D" id="1.25.40.10">
    <property type="entry name" value="Tetratricopeptide repeat domain"/>
    <property type="match status" value="1"/>
</dbReference>
<proteinExistence type="inferred from homology"/>
<dbReference type="InterPro" id="IPR011990">
    <property type="entry name" value="TPR-like_helical_dom_sf"/>
</dbReference>
<accession>A0ABP8Q519</accession>
<reference evidence="4" key="1">
    <citation type="journal article" date="2019" name="Int. J. Syst. Evol. Microbiol.">
        <title>The Global Catalogue of Microorganisms (GCM) 10K type strain sequencing project: providing services to taxonomists for standard genome sequencing and annotation.</title>
        <authorList>
            <consortium name="The Broad Institute Genomics Platform"/>
            <consortium name="The Broad Institute Genome Sequencing Center for Infectious Disease"/>
            <person name="Wu L."/>
            <person name="Ma J."/>
        </authorList>
    </citation>
    <scope>NUCLEOTIDE SEQUENCE [LARGE SCALE GENOMIC DNA]</scope>
    <source>
        <strain evidence="4">JCM 32226</strain>
    </source>
</reference>
<feature type="domain" description="Protein SirB1 N-terminal" evidence="2">
    <location>
        <begin position="52"/>
        <end position="182"/>
    </location>
</feature>
<dbReference type="Pfam" id="PF13369">
    <property type="entry name" value="Transglut_core2"/>
    <property type="match status" value="1"/>
</dbReference>
<dbReference type="PANTHER" id="PTHR31350:SF21">
    <property type="entry name" value="F-BOX ONLY PROTEIN 21"/>
    <property type="match status" value="1"/>
</dbReference>
<evidence type="ECO:0000313" key="4">
    <source>
        <dbReference type="Proteomes" id="UP001501321"/>
    </source>
</evidence>
<comment type="caution">
    <text evidence="3">The sequence shown here is derived from an EMBL/GenBank/DDBJ whole genome shotgun (WGS) entry which is preliminary data.</text>
</comment>
<sequence length="266" mass="29776">MYLTEQLDLESEDLAQLALLAAEDIGQLGRLPAAMQALAALRAELLPPLLMLPGALRWEALVSRFYGELGFGGDWRAFYTLDHSLLDRVLLRRQGIPVTLGILLIHLGRRLGLSVAGICFPGNFLLRLDGERPVYFDPFEGRSLSRAELQLRLRGALGDLARLEAKHLKPASQREILQRLINVSKSAALAQQAHAEALRSCQLLLTLDPDDPYERRDRGFIYEQLDCPHQAAEDFRHFIKHCPADPLADLLKGQVSRLAELPQVIH</sequence>
<evidence type="ECO:0000256" key="1">
    <source>
        <dbReference type="ARBA" id="ARBA00007100"/>
    </source>
</evidence>
<evidence type="ECO:0000259" key="2">
    <source>
        <dbReference type="Pfam" id="PF13369"/>
    </source>
</evidence>
<gene>
    <name evidence="3" type="ORF">GCM10023095_13290</name>
</gene>
<organism evidence="3 4">
    <name type="scientific">Pseudaeromonas paramecii</name>
    <dbReference type="NCBI Taxonomy" id="2138166"/>
    <lineage>
        <taxon>Bacteria</taxon>
        <taxon>Pseudomonadati</taxon>
        <taxon>Pseudomonadota</taxon>
        <taxon>Gammaproteobacteria</taxon>
        <taxon>Aeromonadales</taxon>
        <taxon>Aeromonadaceae</taxon>
        <taxon>Pseudaeromonas</taxon>
    </lineage>
</organism>
<dbReference type="Pfam" id="PF13371">
    <property type="entry name" value="TPR_9"/>
    <property type="match status" value="1"/>
</dbReference>
<dbReference type="EMBL" id="BAABFC010000009">
    <property type="protein sequence ID" value="GAA4497160.1"/>
    <property type="molecule type" value="Genomic_DNA"/>
</dbReference>
<dbReference type="InterPro" id="IPR032698">
    <property type="entry name" value="SirB1_N"/>
</dbReference>
<dbReference type="RefSeq" id="WP_345011292.1">
    <property type="nucleotide sequence ID" value="NZ_BAABFC010000009.1"/>
</dbReference>
<dbReference type="SUPFAM" id="SSF48452">
    <property type="entry name" value="TPR-like"/>
    <property type="match status" value="1"/>
</dbReference>
<dbReference type="Proteomes" id="UP001501321">
    <property type="component" value="Unassembled WGS sequence"/>
</dbReference>
<comment type="similarity">
    <text evidence="1">Belongs to the UPF0162 family.</text>
</comment>
<keyword evidence="4" id="KW-1185">Reference proteome</keyword>
<protein>
    <submittedName>
        <fullName evidence="3">Tetratricopeptide repeat protein</fullName>
    </submittedName>
</protein>